<keyword evidence="3" id="KW-0547">Nucleotide-binding</keyword>
<dbReference type="PROSITE" id="PS00211">
    <property type="entry name" value="ABC_TRANSPORTER_1"/>
    <property type="match status" value="1"/>
</dbReference>
<dbReference type="AlphaFoldDB" id="A0AB39QRC5"/>
<dbReference type="PANTHER" id="PTHR43776">
    <property type="entry name" value="TRANSPORT ATP-BINDING PROTEIN"/>
    <property type="match status" value="1"/>
</dbReference>
<dbReference type="GO" id="GO:0016887">
    <property type="term" value="F:ATP hydrolysis activity"/>
    <property type="evidence" value="ECO:0007669"/>
    <property type="project" value="InterPro"/>
</dbReference>
<evidence type="ECO:0000256" key="5">
    <source>
        <dbReference type="SAM" id="MobiDB-lite"/>
    </source>
</evidence>
<dbReference type="PANTHER" id="PTHR43776:SF7">
    <property type="entry name" value="D,D-DIPEPTIDE TRANSPORT ATP-BINDING PROTEIN DDPF-RELATED"/>
    <property type="match status" value="1"/>
</dbReference>
<dbReference type="PROSITE" id="PS50893">
    <property type="entry name" value="ABC_TRANSPORTER_2"/>
    <property type="match status" value="1"/>
</dbReference>
<dbReference type="InterPro" id="IPR027417">
    <property type="entry name" value="P-loop_NTPase"/>
</dbReference>
<dbReference type="InterPro" id="IPR017871">
    <property type="entry name" value="ABC_transporter-like_CS"/>
</dbReference>
<sequence>MSAIATATAPDPRPAAPLLRVEDLAVELGHGVAARRVLKGVSFDIPRGSTLALVGESGSGKTTLARTLVGVHRPSSGRILVDGAPLCTSRGRAGAARVQMIAQDPYSSFDPRRTVAQSLAEALDPIRARVGPARARIAELLSQVSLDPDSMDRYPHEFSGGQRQRLAIARALAPRPRFVIADEITSALDLTTQAEILNLLADLRRRLSLTMLFISHDLAVVRHVSDTVAVLLHGDLVELGPTGATFAEPNHPYTAQLLASVPGDPRFRLDDEPATSSVDRTRSGFRPADR</sequence>
<evidence type="ECO:0000259" key="6">
    <source>
        <dbReference type="PROSITE" id="PS50893"/>
    </source>
</evidence>
<dbReference type="InterPro" id="IPR050319">
    <property type="entry name" value="ABC_transp_ATP-bind"/>
</dbReference>
<dbReference type="CDD" id="cd03257">
    <property type="entry name" value="ABC_NikE_OppD_transporters"/>
    <property type="match status" value="1"/>
</dbReference>
<dbReference type="Pfam" id="PF00005">
    <property type="entry name" value="ABC_tran"/>
    <property type="match status" value="1"/>
</dbReference>
<organism evidence="7">
    <name type="scientific">Streptomyces sp. R39</name>
    <dbReference type="NCBI Taxonomy" id="3238631"/>
    <lineage>
        <taxon>Bacteria</taxon>
        <taxon>Bacillati</taxon>
        <taxon>Actinomycetota</taxon>
        <taxon>Actinomycetes</taxon>
        <taxon>Kitasatosporales</taxon>
        <taxon>Streptomycetaceae</taxon>
        <taxon>Streptomyces</taxon>
    </lineage>
</organism>
<dbReference type="InterPro" id="IPR003439">
    <property type="entry name" value="ABC_transporter-like_ATP-bd"/>
</dbReference>
<gene>
    <name evidence="7" type="ORF">AB5J52_14955</name>
</gene>
<dbReference type="Gene3D" id="3.40.50.300">
    <property type="entry name" value="P-loop containing nucleotide triphosphate hydrolases"/>
    <property type="match status" value="1"/>
</dbReference>
<comment type="similarity">
    <text evidence="1">Belongs to the ABC transporter superfamily.</text>
</comment>
<evidence type="ECO:0000313" key="7">
    <source>
        <dbReference type="EMBL" id="XDQ43459.1"/>
    </source>
</evidence>
<protein>
    <submittedName>
        <fullName evidence="7">ATP-binding cassette domain-containing protein</fullName>
    </submittedName>
</protein>
<dbReference type="RefSeq" id="WP_369222586.1">
    <property type="nucleotide sequence ID" value="NZ_CP163441.1"/>
</dbReference>
<keyword evidence="4 7" id="KW-0067">ATP-binding</keyword>
<evidence type="ECO:0000256" key="4">
    <source>
        <dbReference type="ARBA" id="ARBA00022840"/>
    </source>
</evidence>
<feature type="domain" description="ABC transporter" evidence="6">
    <location>
        <begin position="19"/>
        <end position="258"/>
    </location>
</feature>
<proteinExistence type="inferred from homology"/>
<name>A0AB39QRC5_9ACTN</name>
<feature type="compositionally biased region" description="Basic and acidic residues" evidence="5">
    <location>
        <begin position="279"/>
        <end position="290"/>
    </location>
</feature>
<evidence type="ECO:0000256" key="1">
    <source>
        <dbReference type="ARBA" id="ARBA00005417"/>
    </source>
</evidence>
<dbReference type="InterPro" id="IPR003593">
    <property type="entry name" value="AAA+_ATPase"/>
</dbReference>
<dbReference type="EMBL" id="CP163441">
    <property type="protein sequence ID" value="XDQ43459.1"/>
    <property type="molecule type" value="Genomic_DNA"/>
</dbReference>
<dbReference type="GO" id="GO:0055085">
    <property type="term" value="P:transmembrane transport"/>
    <property type="evidence" value="ECO:0007669"/>
    <property type="project" value="UniProtKB-ARBA"/>
</dbReference>
<dbReference type="SMART" id="SM00382">
    <property type="entry name" value="AAA"/>
    <property type="match status" value="1"/>
</dbReference>
<dbReference type="SUPFAM" id="SSF52540">
    <property type="entry name" value="P-loop containing nucleoside triphosphate hydrolases"/>
    <property type="match status" value="1"/>
</dbReference>
<reference evidence="7" key="1">
    <citation type="submission" date="2024-07" db="EMBL/GenBank/DDBJ databases">
        <authorList>
            <person name="Yu S.T."/>
        </authorList>
    </citation>
    <scope>NUCLEOTIDE SEQUENCE</scope>
    <source>
        <strain evidence="7">R39</strain>
    </source>
</reference>
<feature type="region of interest" description="Disordered" evidence="5">
    <location>
        <begin position="268"/>
        <end position="290"/>
    </location>
</feature>
<accession>A0AB39QRC5</accession>
<dbReference type="GO" id="GO:0005524">
    <property type="term" value="F:ATP binding"/>
    <property type="evidence" value="ECO:0007669"/>
    <property type="project" value="UniProtKB-KW"/>
</dbReference>
<keyword evidence="2" id="KW-0813">Transport</keyword>
<evidence type="ECO:0000256" key="2">
    <source>
        <dbReference type="ARBA" id="ARBA00022448"/>
    </source>
</evidence>
<evidence type="ECO:0000256" key="3">
    <source>
        <dbReference type="ARBA" id="ARBA00022741"/>
    </source>
</evidence>